<dbReference type="GO" id="GO:0016740">
    <property type="term" value="F:transferase activity"/>
    <property type="evidence" value="ECO:0007669"/>
    <property type="project" value="UniProtKB-KW"/>
</dbReference>
<dbReference type="Proteomes" id="UP000003922">
    <property type="component" value="Unassembled WGS sequence"/>
</dbReference>
<dbReference type="Gene3D" id="3.60.20.40">
    <property type="match status" value="1"/>
</dbReference>
<dbReference type="PANTHER" id="PTHR43199:SF1">
    <property type="entry name" value="GLUTATHIONE HYDROLASE PROENZYME"/>
    <property type="match status" value="1"/>
</dbReference>
<dbReference type="MEROPS" id="T03.001"/>
<organism evidence="5 6">
    <name type="scientific">Crocosphaera watsonii WH 8501</name>
    <dbReference type="NCBI Taxonomy" id="165597"/>
    <lineage>
        <taxon>Bacteria</taxon>
        <taxon>Bacillati</taxon>
        <taxon>Cyanobacteriota</taxon>
        <taxon>Cyanophyceae</taxon>
        <taxon>Oscillatoriophycideae</taxon>
        <taxon>Chroococcales</taxon>
        <taxon>Aphanothecaceae</taxon>
        <taxon>Crocosphaera</taxon>
    </lineage>
</organism>
<reference evidence="5" key="1">
    <citation type="submission" date="2004-02" db="EMBL/GenBank/DDBJ databases">
        <authorList>
            <consortium name="DOE Joint Genome Institute"/>
        </authorList>
    </citation>
    <scope>NUCLEOTIDE SEQUENCE [LARGE SCALE GENOMIC DNA]</scope>
    <source>
        <strain evidence="5">WH 8501</strain>
    </source>
</reference>
<dbReference type="InterPro" id="IPR029055">
    <property type="entry name" value="Ntn_hydrolases_N"/>
</dbReference>
<protein>
    <submittedName>
        <fullName evidence="5">Gamma-glutamyltranspeptidase</fullName>
    </submittedName>
</protein>
<evidence type="ECO:0000256" key="3">
    <source>
        <dbReference type="ARBA" id="ARBA00022801"/>
    </source>
</evidence>
<dbReference type="InterPro" id="IPR051792">
    <property type="entry name" value="GGT_bact"/>
</dbReference>
<gene>
    <name evidence="5" type="ORF">CwatDRAFT_0176</name>
</gene>
<proteinExistence type="inferred from homology"/>
<name>Q4BUC5_CROWT</name>
<dbReference type="GO" id="GO:0016787">
    <property type="term" value="F:hydrolase activity"/>
    <property type="evidence" value="ECO:0007669"/>
    <property type="project" value="UniProtKB-KW"/>
</dbReference>
<evidence type="ECO:0000313" key="6">
    <source>
        <dbReference type="Proteomes" id="UP000003922"/>
    </source>
</evidence>
<dbReference type="PANTHER" id="PTHR43199">
    <property type="entry name" value="GLUTATHIONE HYDROLASE"/>
    <property type="match status" value="1"/>
</dbReference>
<keyword evidence="4" id="KW-0865">Zymogen</keyword>
<evidence type="ECO:0000313" key="5">
    <source>
        <dbReference type="EMBL" id="EAM47502.1"/>
    </source>
</evidence>
<reference evidence="5" key="3">
    <citation type="submission" date="2016-12" db="EMBL/GenBank/DDBJ databases">
        <title>Annotation of the draft genome assembly of Crocosphaera watsonii WH 8501.</title>
        <authorList>
            <consortium name="US DOE Joint Genome Institute (JGI-ORNL)"/>
            <person name="Larimer F."/>
            <person name="Land M."/>
        </authorList>
    </citation>
    <scope>NUCLEOTIDE SEQUENCE</scope>
    <source>
        <strain evidence="5">WH 8501</strain>
    </source>
</reference>
<comment type="similarity">
    <text evidence="1">Belongs to the gamma-glutamyltransferase family.</text>
</comment>
<keyword evidence="6" id="KW-1185">Reference proteome</keyword>
<accession>Q4BUC5</accession>
<evidence type="ECO:0000256" key="1">
    <source>
        <dbReference type="ARBA" id="ARBA00009381"/>
    </source>
</evidence>
<dbReference type="AlphaFoldDB" id="Q4BUC5"/>
<evidence type="ECO:0000256" key="4">
    <source>
        <dbReference type="ARBA" id="ARBA00023145"/>
    </source>
</evidence>
<dbReference type="KEGG" id="cwa:CwatDRAFT_0176"/>
<dbReference type="InterPro" id="IPR043137">
    <property type="entry name" value="GGT_ssub_C"/>
</dbReference>
<comment type="caution">
    <text evidence="5">The sequence shown here is derived from an EMBL/GenBank/DDBJ whole genome shotgun (WGS) entry which is preliminary data.</text>
</comment>
<keyword evidence="3" id="KW-0378">Hydrolase</keyword>
<reference evidence="5" key="2">
    <citation type="submission" date="2005-06" db="EMBL/GenBank/DDBJ databases">
        <title>Sequencing of the draft genome and assembly of Crocosphaera watsonii WH 8501.</title>
        <authorList>
            <consortium name="US DOE Joint Genome Institute (JGI-PGF)"/>
            <person name="Copeland A."/>
            <person name="Lucas S."/>
            <person name="Lapidus A."/>
            <person name="Barry K."/>
            <person name="Detter C."/>
            <person name="Glavina T."/>
            <person name="Hammon N."/>
            <person name="Israni S."/>
            <person name="Pitluck S."/>
            <person name="Richardson P."/>
        </authorList>
    </citation>
    <scope>NUCLEOTIDE SEQUENCE [LARGE SCALE GENOMIC DNA]</scope>
    <source>
        <strain evidence="5">WH 8501</strain>
    </source>
</reference>
<evidence type="ECO:0000256" key="2">
    <source>
        <dbReference type="ARBA" id="ARBA00022679"/>
    </source>
</evidence>
<sequence length="84" mass="9383">MNVIDHEMNIAEATNATRIHHQWFPDQIRLERGLNGDTIDLLETKGHTIKSSFAMGSTQSVMYKKGQFHGASDPRKPGALTLGY</sequence>
<dbReference type="Pfam" id="PF01019">
    <property type="entry name" value="G_glu_transpept"/>
    <property type="match status" value="1"/>
</dbReference>
<keyword evidence="2" id="KW-0808">Transferase</keyword>
<dbReference type="EMBL" id="AADV02000294">
    <property type="protein sequence ID" value="EAM47502.1"/>
    <property type="molecule type" value="Genomic_DNA"/>
</dbReference>
<dbReference type="SUPFAM" id="SSF56235">
    <property type="entry name" value="N-terminal nucleophile aminohydrolases (Ntn hydrolases)"/>
    <property type="match status" value="1"/>
</dbReference>